<proteinExistence type="predicted"/>
<evidence type="ECO:0000313" key="2">
    <source>
        <dbReference type="EMBL" id="KAF3434588.1"/>
    </source>
</evidence>
<feature type="region of interest" description="Disordered" evidence="1">
    <location>
        <begin position="61"/>
        <end position="92"/>
    </location>
</feature>
<feature type="compositionally biased region" description="Polar residues" evidence="1">
    <location>
        <begin position="70"/>
        <end position="88"/>
    </location>
</feature>
<reference evidence="2" key="1">
    <citation type="submission" date="2020-03" db="EMBL/GenBank/DDBJ databases">
        <title>A high-quality chromosome-level genome assembly of a woody plant with both climbing and erect habits, Rhamnella rubrinervis.</title>
        <authorList>
            <person name="Lu Z."/>
            <person name="Yang Y."/>
            <person name="Zhu X."/>
            <person name="Sun Y."/>
        </authorList>
    </citation>
    <scope>NUCLEOTIDE SEQUENCE</scope>
    <source>
        <strain evidence="2">BYM</strain>
        <tissue evidence="2">Leaf</tissue>
    </source>
</reference>
<gene>
    <name evidence="2" type="ORF">FNV43_RR21673</name>
</gene>
<name>A0A8K0DSW6_9ROSA</name>
<organism evidence="2 3">
    <name type="scientific">Rhamnella rubrinervis</name>
    <dbReference type="NCBI Taxonomy" id="2594499"/>
    <lineage>
        <taxon>Eukaryota</taxon>
        <taxon>Viridiplantae</taxon>
        <taxon>Streptophyta</taxon>
        <taxon>Embryophyta</taxon>
        <taxon>Tracheophyta</taxon>
        <taxon>Spermatophyta</taxon>
        <taxon>Magnoliopsida</taxon>
        <taxon>eudicotyledons</taxon>
        <taxon>Gunneridae</taxon>
        <taxon>Pentapetalae</taxon>
        <taxon>rosids</taxon>
        <taxon>fabids</taxon>
        <taxon>Rosales</taxon>
        <taxon>Rhamnaceae</taxon>
        <taxon>rhamnoid group</taxon>
        <taxon>Rhamneae</taxon>
        <taxon>Rhamnella</taxon>
    </lineage>
</organism>
<keyword evidence="3" id="KW-1185">Reference proteome</keyword>
<dbReference type="AlphaFoldDB" id="A0A8K0DSW6"/>
<evidence type="ECO:0000256" key="1">
    <source>
        <dbReference type="SAM" id="MobiDB-lite"/>
    </source>
</evidence>
<evidence type="ECO:0000313" key="3">
    <source>
        <dbReference type="Proteomes" id="UP000796880"/>
    </source>
</evidence>
<accession>A0A8K0DSW6</accession>
<dbReference type="EMBL" id="VOIH02000010">
    <property type="protein sequence ID" value="KAF3434588.1"/>
    <property type="molecule type" value="Genomic_DNA"/>
</dbReference>
<comment type="caution">
    <text evidence="2">The sequence shown here is derived from an EMBL/GenBank/DDBJ whole genome shotgun (WGS) entry which is preliminary data.</text>
</comment>
<protein>
    <submittedName>
        <fullName evidence="2">Uncharacterized protein</fullName>
    </submittedName>
</protein>
<dbReference type="Proteomes" id="UP000796880">
    <property type="component" value="Unassembled WGS sequence"/>
</dbReference>
<sequence length="161" mass="18262">MFEVVGVIVPRVHEMSLIATVHNTEGRKPFDAPPVVKDKPDVNLDADRVHSIPYKIGTKKSDVVKRGRQHSSPSAYTLATSTHQSSPIASPEISGWLKKKENSKDYESLYNCQSLRRKMIHTLPMSDSVTFDPYRLVSDEVTRQYAHFMDTNVDDQTVELF</sequence>